<sequence length="162" mass="17258">MKKRVLAILVVLVAAVSALAAVDVSLVVGGQGTYGELTIENSASFKFNIDAEVDLDFERGHGMLIGATLSMNEIDVSIGYAYQTDISSNVDFILGAGVVLGLNPAVGLDFFVTADFDVYVTQDMFIRLGTGFITDLGQIGDSYCKNPSFVIPLPSIGFGWDF</sequence>
<dbReference type="EMBL" id="JADIMT010000033">
    <property type="protein sequence ID" value="MBO8435786.1"/>
    <property type="molecule type" value="Genomic_DNA"/>
</dbReference>
<evidence type="ECO:0000256" key="1">
    <source>
        <dbReference type="SAM" id="SignalP"/>
    </source>
</evidence>
<feature type="chain" id="PRO_5039375477" description="Outer membrane protein beta-barrel domain-containing protein" evidence="1">
    <location>
        <begin position="21"/>
        <end position="162"/>
    </location>
</feature>
<reference evidence="2" key="2">
    <citation type="journal article" date="2021" name="PeerJ">
        <title>Extensive microbial diversity within the chicken gut microbiome revealed by metagenomics and culture.</title>
        <authorList>
            <person name="Gilroy R."/>
            <person name="Ravi A."/>
            <person name="Getino M."/>
            <person name="Pursley I."/>
            <person name="Horton D.L."/>
            <person name="Alikhan N.F."/>
            <person name="Baker D."/>
            <person name="Gharbi K."/>
            <person name="Hall N."/>
            <person name="Watson M."/>
            <person name="Adriaenssens E.M."/>
            <person name="Foster-Nyarko E."/>
            <person name="Jarju S."/>
            <person name="Secka A."/>
            <person name="Antonio M."/>
            <person name="Oren A."/>
            <person name="Chaudhuri R.R."/>
            <person name="La Ragione R."/>
            <person name="Hildebrand F."/>
            <person name="Pallen M.J."/>
        </authorList>
    </citation>
    <scope>NUCLEOTIDE SEQUENCE</scope>
    <source>
        <strain evidence="2">7293</strain>
    </source>
</reference>
<evidence type="ECO:0008006" key="4">
    <source>
        <dbReference type="Google" id="ProtNLM"/>
    </source>
</evidence>
<comment type="caution">
    <text evidence="2">The sequence shown here is derived from an EMBL/GenBank/DDBJ whole genome shotgun (WGS) entry which is preliminary data.</text>
</comment>
<name>A0A9D9H464_9SPIO</name>
<proteinExistence type="predicted"/>
<keyword evidence="1" id="KW-0732">Signal</keyword>
<organism evidence="2 3">
    <name type="scientific">Candidatus Ornithospirochaeta stercoripullorum</name>
    <dbReference type="NCBI Taxonomy" id="2840899"/>
    <lineage>
        <taxon>Bacteria</taxon>
        <taxon>Pseudomonadati</taxon>
        <taxon>Spirochaetota</taxon>
        <taxon>Spirochaetia</taxon>
        <taxon>Spirochaetales</taxon>
        <taxon>Spirochaetaceae</taxon>
        <taxon>Spirochaetaceae incertae sedis</taxon>
        <taxon>Candidatus Ornithospirochaeta</taxon>
    </lineage>
</organism>
<evidence type="ECO:0000313" key="3">
    <source>
        <dbReference type="Proteomes" id="UP000823615"/>
    </source>
</evidence>
<reference evidence="2" key="1">
    <citation type="submission" date="2020-10" db="EMBL/GenBank/DDBJ databases">
        <authorList>
            <person name="Gilroy R."/>
        </authorList>
    </citation>
    <scope>NUCLEOTIDE SEQUENCE</scope>
    <source>
        <strain evidence="2">7293</strain>
    </source>
</reference>
<gene>
    <name evidence="2" type="ORF">IAA97_02245</name>
</gene>
<protein>
    <recommendedName>
        <fullName evidence="4">Outer membrane protein beta-barrel domain-containing protein</fullName>
    </recommendedName>
</protein>
<dbReference type="AlphaFoldDB" id="A0A9D9H464"/>
<feature type="signal peptide" evidence="1">
    <location>
        <begin position="1"/>
        <end position="20"/>
    </location>
</feature>
<accession>A0A9D9H464</accession>
<dbReference type="Proteomes" id="UP000823615">
    <property type="component" value="Unassembled WGS sequence"/>
</dbReference>
<evidence type="ECO:0000313" key="2">
    <source>
        <dbReference type="EMBL" id="MBO8435786.1"/>
    </source>
</evidence>